<proteinExistence type="predicted"/>
<comment type="caution">
    <text evidence="1">The sequence shown here is derived from an EMBL/GenBank/DDBJ whole genome shotgun (WGS) entry which is preliminary data.</text>
</comment>
<evidence type="ECO:0000313" key="2">
    <source>
        <dbReference type="Proteomes" id="UP001177140"/>
    </source>
</evidence>
<organism evidence="1 2">
    <name type="scientific">Papaver nudicaule</name>
    <name type="common">Iceland poppy</name>
    <dbReference type="NCBI Taxonomy" id="74823"/>
    <lineage>
        <taxon>Eukaryota</taxon>
        <taxon>Viridiplantae</taxon>
        <taxon>Streptophyta</taxon>
        <taxon>Embryophyta</taxon>
        <taxon>Tracheophyta</taxon>
        <taxon>Spermatophyta</taxon>
        <taxon>Magnoliopsida</taxon>
        <taxon>Ranunculales</taxon>
        <taxon>Papaveraceae</taxon>
        <taxon>Papaveroideae</taxon>
        <taxon>Papaver</taxon>
    </lineage>
</organism>
<protein>
    <submittedName>
        <fullName evidence="1">Uncharacterized protein</fullName>
    </submittedName>
</protein>
<gene>
    <name evidence="1" type="ORF">MKW94_010435</name>
</gene>
<dbReference type="Proteomes" id="UP001177140">
    <property type="component" value="Unassembled WGS sequence"/>
</dbReference>
<reference evidence="1" key="1">
    <citation type="submission" date="2022-03" db="EMBL/GenBank/DDBJ databases">
        <title>A functionally conserved STORR gene fusion in Papaver species that diverged 16.8 million years ago.</title>
        <authorList>
            <person name="Catania T."/>
        </authorList>
    </citation>
    <scope>NUCLEOTIDE SEQUENCE</scope>
    <source>
        <strain evidence="1">S-191538</strain>
    </source>
</reference>
<sequence length="117" mass="13297">IKAFLRGDSLPFSAGQLEGMASLINMHTKVARRLQNSSLRYWLIEYMRRQPKQKKFRALILKFIKDRIAGLLLVEVGMQASAVVSIGKQIGDEIEVRVEEAHPRDDVFSVVEVPQMS</sequence>
<keyword evidence="2" id="KW-1185">Reference proteome</keyword>
<feature type="non-terminal residue" evidence="1">
    <location>
        <position position="1"/>
    </location>
</feature>
<evidence type="ECO:0000313" key="1">
    <source>
        <dbReference type="EMBL" id="MCL7042783.1"/>
    </source>
</evidence>
<name>A0AA41VK94_PAPNU</name>
<dbReference type="AlphaFoldDB" id="A0AA41VK94"/>
<accession>A0AA41VK94</accession>
<dbReference type="EMBL" id="JAJJMA010239236">
    <property type="protein sequence ID" value="MCL7042783.1"/>
    <property type="molecule type" value="Genomic_DNA"/>
</dbReference>